<dbReference type="SUPFAM" id="SSF57959">
    <property type="entry name" value="Leucine zipper domain"/>
    <property type="match status" value="1"/>
</dbReference>
<reference evidence="3 4" key="1">
    <citation type="journal article" date="2024" name="J. Plant Pathol.">
        <title>Sequence and assembly of the genome of Seiridium unicorne, isolate CBS 538.82, causal agent of cypress canker disease.</title>
        <authorList>
            <person name="Scali E."/>
            <person name="Rocca G.D."/>
            <person name="Danti R."/>
            <person name="Garbelotto M."/>
            <person name="Barberini S."/>
            <person name="Baroncelli R."/>
            <person name="Emiliani G."/>
        </authorList>
    </citation>
    <scope>NUCLEOTIDE SEQUENCE [LARGE SCALE GENOMIC DNA]</scope>
    <source>
        <strain evidence="3 4">BM-138-508</strain>
    </source>
</reference>
<keyword evidence="4" id="KW-1185">Reference proteome</keyword>
<dbReference type="PROSITE" id="PS00036">
    <property type="entry name" value="BZIP_BASIC"/>
    <property type="match status" value="1"/>
</dbReference>
<sequence length="302" mass="33775">MNNEDTKEKRRLQNRESQRRFRQRRQYYRSPLSVELNEEQPLKPPAKANAEPTAEPNGWPQESSWPSSMPSTAFFQTSGTLYNERSSVNSMVPNGASVIPPVQMAGSSPRATQNWGIQTNSGVVGSNAPSQPGPQQFESQFSQQTAITPTRAPVLQGITVAAGSTHHGSHSLPLSDLGEQREPSASLAQHLLPPYSATGVERTSRDSVHDNDQNTRADERFGSIRERPRRLSGLRSFSRAEEMVMDVERLYDFAIDLGILEEDEAMLVSLRDMRSRFRALTRRVVTDDEDDLIVKDFGMDSD</sequence>
<proteinExistence type="predicted"/>
<evidence type="ECO:0000313" key="4">
    <source>
        <dbReference type="Proteomes" id="UP001408356"/>
    </source>
</evidence>
<organism evidence="3 4">
    <name type="scientific">Seiridium unicorne</name>
    <dbReference type="NCBI Taxonomy" id="138068"/>
    <lineage>
        <taxon>Eukaryota</taxon>
        <taxon>Fungi</taxon>
        <taxon>Dikarya</taxon>
        <taxon>Ascomycota</taxon>
        <taxon>Pezizomycotina</taxon>
        <taxon>Sordariomycetes</taxon>
        <taxon>Xylariomycetidae</taxon>
        <taxon>Amphisphaeriales</taxon>
        <taxon>Sporocadaceae</taxon>
        <taxon>Seiridium</taxon>
    </lineage>
</organism>
<accession>A0ABR2VAW1</accession>
<dbReference type="InterPro" id="IPR004827">
    <property type="entry name" value="bZIP"/>
</dbReference>
<comment type="caution">
    <text evidence="3">The sequence shown here is derived from an EMBL/GenBank/DDBJ whole genome shotgun (WGS) entry which is preliminary data.</text>
</comment>
<dbReference type="InterPro" id="IPR046347">
    <property type="entry name" value="bZIP_sf"/>
</dbReference>
<evidence type="ECO:0000256" key="1">
    <source>
        <dbReference type="SAM" id="MobiDB-lite"/>
    </source>
</evidence>
<feature type="domain" description="BZIP" evidence="2">
    <location>
        <begin position="9"/>
        <end position="24"/>
    </location>
</feature>
<evidence type="ECO:0000259" key="2">
    <source>
        <dbReference type="PROSITE" id="PS00036"/>
    </source>
</evidence>
<dbReference type="EMBL" id="JARVKF010000048">
    <property type="protein sequence ID" value="KAK9424060.1"/>
    <property type="molecule type" value="Genomic_DNA"/>
</dbReference>
<feature type="region of interest" description="Disordered" evidence="1">
    <location>
        <begin position="1"/>
        <end position="76"/>
    </location>
</feature>
<feature type="compositionally biased region" description="Basic and acidic residues" evidence="1">
    <location>
        <begin position="1"/>
        <end position="19"/>
    </location>
</feature>
<name>A0ABR2VAW1_9PEZI</name>
<dbReference type="Proteomes" id="UP001408356">
    <property type="component" value="Unassembled WGS sequence"/>
</dbReference>
<dbReference type="Gene3D" id="1.20.5.170">
    <property type="match status" value="1"/>
</dbReference>
<evidence type="ECO:0000313" key="3">
    <source>
        <dbReference type="EMBL" id="KAK9424060.1"/>
    </source>
</evidence>
<gene>
    <name evidence="3" type="ORF">SUNI508_13811</name>
</gene>
<feature type="compositionally biased region" description="Basic and acidic residues" evidence="1">
    <location>
        <begin position="202"/>
        <end position="220"/>
    </location>
</feature>
<feature type="region of interest" description="Disordered" evidence="1">
    <location>
        <begin position="164"/>
        <end position="220"/>
    </location>
</feature>
<feature type="compositionally biased region" description="Polar residues" evidence="1">
    <location>
        <begin position="60"/>
        <end position="76"/>
    </location>
</feature>
<protein>
    <submittedName>
        <fullName evidence="3">BZIP domain-containing protein</fullName>
    </submittedName>
</protein>